<dbReference type="PROSITE" id="PS01125">
    <property type="entry name" value="ROK"/>
    <property type="match status" value="1"/>
</dbReference>
<dbReference type="GO" id="GO:0004340">
    <property type="term" value="F:glucokinase activity"/>
    <property type="evidence" value="ECO:0007669"/>
    <property type="project" value="UniProtKB-EC"/>
</dbReference>
<dbReference type="PANTHER" id="PTHR18964">
    <property type="entry name" value="ROK (REPRESSOR, ORF, KINASE) FAMILY"/>
    <property type="match status" value="1"/>
</dbReference>
<comment type="similarity">
    <text evidence="1">Belongs to the ROK (NagC/XylR) family.</text>
</comment>
<dbReference type="InterPro" id="IPR043129">
    <property type="entry name" value="ATPase_NBD"/>
</dbReference>
<dbReference type="InterPro" id="IPR000600">
    <property type="entry name" value="ROK"/>
</dbReference>
<dbReference type="GO" id="GO:0005524">
    <property type="term" value="F:ATP binding"/>
    <property type="evidence" value="ECO:0007669"/>
    <property type="project" value="UniProtKB-KW"/>
</dbReference>
<dbReference type="SUPFAM" id="SSF53067">
    <property type="entry name" value="Actin-like ATPase domain"/>
    <property type="match status" value="1"/>
</dbReference>
<dbReference type="RefSeq" id="WP_153863188.1">
    <property type="nucleotide sequence ID" value="NZ_WJQS01000002.1"/>
</dbReference>
<evidence type="ECO:0000313" key="10">
    <source>
        <dbReference type="Proteomes" id="UP000430975"/>
    </source>
</evidence>
<dbReference type="EC" id="2.7.1.2" evidence="2"/>
<protein>
    <recommendedName>
        <fullName evidence="3">Glucokinase</fullName>
        <ecNumber evidence="2">2.7.1.2</ecNumber>
    </recommendedName>
    <alternativeName>
        <fullName evidence="8">Glucose kinase</fullName>
    </alternativeName>
</protein>
<dbReference type="AlphaFoldDB" id="A0A6I2GJV1"/>
<reference evidence="9 10" key="1">
    <citation type="submission" date="2019-11" db="EMBL/GenBank/DDBJ databases">
        <title>Characterisation of Fundicoccus ignavus gen. nov. sp. nov., a novel genus of the family Aerococcaceae isolated from bulk tank milk.</title>
        <authorList>
            <person name="Siebert A."/>
            <person name="Huptas C."/>
            <person name="Wenning M."/>
            <person name="Scherer S."/>
            <person name="Doll E.V."/>
        </authorList>
    </citation>
    <scope>NUCLEOTIDE SEQUENCE [LARGE SCALE GENOMIC DNA]</scope>
    <source>
        <strain evidence="9 10">WS4759</strain>
    </source>
</reference>
<dbReference type="GO" id="GO:0006096">
    <property type="term" value="P:glycolytic process"/>
    <property type="evidence" value="ECO:0007669"/>
    <property type="project" value="InterPro"/>
</dbReference>
<dbReference type="Gene3D" id="3.30.420.40">
    <property type="match status" value="2"/>
</dbReference>
<evidence type="ECO:0000256" key="8">
    <source>
        <dbReference type="ARBA" id="ARBA00032386"/>
    </source>
</evidence>
<dbReference type="PANTHER" id="PTHR18964:SF149">
    <property type="entry name" value="BIFUNCTIONAL UDP-N-ACETYLGLUCOSAMINE 2-EPIMERASE_N-ACETYLMANNOSAMINE KINASE"/>
    <property type="match status" value="1"/>
</dbReference>
<dbReference type="GO" id="GO:0005737">
    <property type="term" value="C:cytoplasm"/>
    <property type="evidence" value="ECO:0007669"/>
    <property type="project" value="InterPro"/>
</dbReference>
<keyword evidence="5" id="KW-0547">Nucleotide-binding</keyword>
<evidence type="ECO:0000256" key="4">
    <source>
        <dbReference type="ARBA" id="ARBA00022679"/>
    </source>
</evidence>
<accession>A0A6I2GJV1</accession>
<evidence type="ECO:0000256" key="1">
    <source>
        <dbReference type="ARBA" id="ARBA00006479"/>
    </source>
</evidence>
<dbReference type="Pfam" id="PF00480">
    <property type="entry name" value="ROK"/>
    <property type="match status" value="1"/>
</dbReference>
<keyword evidence="10" id="KW-1185">Reference proteome</keyword>
<gene>
    <name evidence="9" type="ORF">GIY09_03000</name>
</gene>
<name>A0A6I2GJV1_9LACT</name>
<evidence type="ECO:0000256" key="6">
    <source>
        <dbReference type="ARBA" id="ARBA00022777"/>
    </source>
</evidence>
<evidence type="ECO:0000256" key="3">
    <source>
        <dbReference type="ARBA" id="ARBA00014701"/>
    </source>
</evidence>
<dbReference type="InterPro" id="IPR004654">
    <property type="entry name" value="ROK_glcA"/>
</dbReference>
<evidence type="ECO:0000313" key="9">
    <source>
        <dbReference type="EMBL" id="MRI84868.1"/>
    </source>
</evidence>
<dbReference type="InterPro" id="IPR049874">
    <property type="entry name" value="ROK_cs"/>
</dbReference>
<dbReference type="EMBL" id="WJQS01000002">
    <property type="protein sequence ID" value="MRI84868.1"/>
    <property type="molecule type" value="Genomic_DNA"/>
</dbReference>
<proteinExistence type="inferred from homology"/>
<keyword evidence="7" id="KW-0067">ATP-binding</keyword>
<evidence type="ECO:0000256" key="2">
    <source>
        <dbReference type="ARBA" id="ARBA00012323"/>
    </source>
</evidence>
<dbReference type="NCBIfam" id="TIGR00744">
    <property type="entry name" value="ROK_glcA_fam"/>
    <property type="match status" value="1"/>
</dbReference>
<sequence>MKDKIIGIDLGGTSAKMAIISLTGEVLEKWSVSTNILEEGTHIVPNLIESLKERIELYKMKETDFLGIGMGSPGKVDADAKTVIGAYNLNWSTLQEIGKAFGEKFDIPFFIENDANIAALGEQWRGAGEGALDCITVTLGTGVGGGVVVNGQLVRGVNGAAGEIGHLTIDTEGHFDCTCGKKGCLETVASATGIMHLARKFAQEYVGDSEVKAQLDDGADVNSKDIFDAAKEGDYFALQVVDHFAHYLGLACSHLANTLNPSKIVLAGGVALAGDFLLNKVNEQFMGYCFPQIRNNETLVLAKLGNDAGIMGAAQLVKLQSVEG</sequence>
<dbReference type="Proteomes" id="UP000430975">
    <property type="component" value="Unassembled WGS sequence"/>
</dbReference>
<keyword evidence="6 9" id="KW-0418">Kinase</keyword>
<comment type="caution">
    <text evidence="9">The sequence shown here is derived from an EMBL/GenBank/DDBJ whole genome shotgun (WGS) entry which is preliminary data.</text>
</comment>
<keyword evidence="4 9" id="KW-0808">Transferase</keyword>
<evidence type="ECO:0000256" key="7">
    <source>
        <dbReference type="ARBA" id="ARBA00022840"/>
    </source>
</evidence>
<evidence type="ECO:0000256" key="5">
    <source>
        <dbReference type="ARBA" id="ARBA00022741"/>
    </source>
</evidence>
<organism evidence="9 10">
    <name type="scientific">Fundicoccus ignavus</name>
    <dbReference type="NCBI Taxonomy" id="2664442"/>
    <lineage>
        <taxon>Bacteria</taxon>
        <taxon>Bacillati</taxon>
        <taxon>Bacillota</taxon>
        <taxon>Bacilli</taxon>
        <taxon>Lactobacillales</taxon>
        <taxon>Aerococcaceae</taxon>
        <taxon>Fundicoccus</taxon>
    </lineage>
</organism>